<dbReference type="InterPro" id="IPR042099">
    <property type="entry name" value="ANL_N_sf"/>
</dbReference>
<dbReference type="SUPFAM" id="SSF56801">
    <property type="entry name" value="Acetyl-CoA synthetase-like"/>
    <property type="match status" value="1"/>
</dbReference>
<organism evidence="3 4">
    <name type="scientific">Rarispira pelagica</name>
    <dbReference type="NCBI Taxonomy" id="3141764"/>
    <lineage>
        <taxon>Bacteria</taxon>
        <taxon>Pseudomonadati</taxon>
        <taxon>Spirochaetota</taxon>
        <taxon>Spirochaetia</taxon>
        <taxon>Winmispirales</taxon>
        <taxon>Winmispiraceae</taxon>
        <taxon>Rarispira</taxon>
    </lineage>
</organism>
<dbReference type="Proteomes" id="UP001466331">
    <property type="component" value="Unassembled WGS sequence"/>
</dbReference>
<dbReference type="Pfam" id="PF00501">
    <property type="entry name" value="AMP-binding"/>
    <property type="match status" value="1"/>
</dbReference>
<dbReference type="PANTHER" id="PTHR43813:SF1">
    <property type="entry name" value="ACYL-ACTIVATING ENZYME 16, CHLOROPLASTIC-RELATED"/>
    <property type="match status" value="1"/>
</dbReference>
<dbReference type="PRINTS" id="PR00154">
    <property type="entry name" value="AMPBINDING"/>
</dbReference>
<dbReference type="Gene3D" id="3.30.300.30">
    <property type="match status" value="1"/>
</dbReference>
<feature type="domain" description="AMP-dependent synthetase/ligase" evidence="2">
    <location>
        <begin position="14"/>
        <end position="462"/>
    </location>
</feature>
<dbReference type="PROSITE" id="PS00455">
    <property type="entry name" value="AMP_BINDING"/>
    <property type="match status" value="1"/>
</dbReference>
<dbReference type="PANTHER" id="PTHR43813">
    <property type="entry name" value="ACYL-ACTIVATING ENZYME 16, CHLOROPLASTIC-RELATED"/>
    <property type="match status" value="1"/>
</dbReference>
<dbReference type="InterPro" id="IPR020845">
    <property type="entry name" value="AMP-binding_CS"/>
</dbReference>
<evidence type="ECO:0000313" key="4">
    <source>
        <dbReference type="Proteomes" id="UP001466331"/>
    </source>
</evidence>
<comment type="caution">
    <text evidence="3">The sequence shown here is derived from an EMBL/GenBank/DDBJ whole genome shotgun (WGS) entry which is preliminary data.</text>
</comment>
<proteinExistence type="predicted"/>
<sequence length="635" mass="72084">MLEQKFDSLPARIRQTVEKFPYNTAIMSKNTEGTFIPMSYSEWWEKVKKLSAGLMAEGVKKEDKIGFISDNRWEWITLDMAILSLGATDIPRGSDSTPEEIVYILEHCEAKIVIIETPNLVDKIIETKKPKNIEKIILIEGKKTDCKNLPDDIELITFSELLEKGAKELEKDADIVDREIDKTTGDDLATIIYTSGTTGEPKGVMLPHKSFIFQIDMIKDYLFLEPGEIFLSILPVWHSFERAVDYIVIERGATIAYSKPIGKILLADMAKIQPQWMAAVPRVFEGIRNAIYRNINKSPTATKMLFSFFVWVGEMYSYFLNMFRGLLPDFLPRNRIVDKVVAAVPLLILAPFRGLGEVLVFKKLKSKLGGRFRCGISGGGALPPHVDSFFQATGIPVLEGYGLTETGPVLAVRNQKRPMTGTVGPIFDKLEYKVVDDNGHIMGPGHKGVLWIKSPQNMYGYYKRPKETEKVLKDGWLCTGDIVRFTHGREFAIVGRAKDTIVLRGGENVEPGPIEEKLKQSELIENAIVVGQDRKFLGALIVPDRENLERIAAEKNINYIEYEELLESAEIQETLSDEINRLISPREGFKAFERIFRFKILNHQFEVGRELTPSLKIKRHVIQELYKEEIESLFS</sequence>
<dbReference type="RefSeq" id="WP_420069936.1">
    <property type="nucleotide sequence ID" value="NZ_JBCHKQ010000003.1"/>
</dbReference>
<gene>
    <name evidence="3" type="ORF">WKV44_08030</name>
</gene>
<evidence type="ECO:0000259" key="2">
    <source>
        <dbReference type="Pfam" id="PF00501"/>
    </source>
</evidence>
<dbReference type="EMBL" id="JBCHKQ010000003">
    <property type="protein sequence ID" value="MEM5948492.1"/>
    <property type="molecule type" value="Genomic_DNA"/>
</dbReference>
<keyword evidence="1" id="KW-0175">Coiled coil</keyword>
<dbReference type="InterPro" id="IPR045851">
    <property type="entry name" value="AMP-bd_C_sf"/>
</dbReference>
<dbReference type="InterPro" id="IPR020459">
    <property type="entry name" value="AMP-binding"/>
</dbReference>
<accession>A0ABU9UCU2</accession>
<name>A0ABU9UCU2_9SPIR</name>
<evidence type="ECO:0000256" key="1">
    <source>
        <dbReference type="SAM" id="Coils"/>
    </source>
</evidence>
<reference evidence="3 4" key="1">
    <citation type="submission" date="2024-03" db="EMBL/GenBank/DDBJ databases">
        <title>Ignisphaera cupida sp. nov., a hyperthermophilic hydrolytic archaeon from a hot spring of Kamchatka, and proposal of Ignisphaeraceae fam. nov.</title>
        <authorList>
            <person name="Podosokorskaya O.A."/>
            <person name="Elcheninov A.G."/>
            <person name="Maltseva A.I."/>
            <person name="Zayulina K.S."/>
            <person name="Novikov A."/>
            <person name="Merkel A.Y."/>
        </authorList>
    </citation>
    <scope>NUCLEOTIDE SEQUENCE [LARGE SCALE GENOMIC DNA]</scope>
    <source>
        <strain evidence="3 4">38H-sp</strain>
    </source>
</reference>
<dbReference type="InterPro" id="IPR000873">
    <property type="entry name" value="AMP-dep_synth/lig_dom"/>
</dbReference>
<feature type="coiled-coil region" evidence="1">
    <location>
        <begin position="545"/>
        <end position="572"/>
    </location>
</feature>
<protein>
    <submittedName>
        <fullName evidence="3">AMP-binding protein</fullName>
    </submittedName>
</protein>
<dbReference type="Gene3D" id="3.40.50.12780">
    <property type="entry name" value="N-terminal domain of ligase-like"/>
    <property type="match status" value="1"/>
</dbReference>
<dbReference type="InterPro" id="IPR052987">
    <property type="entry name" value="Chloroplast_AMP-bd_Enzymes"/>
</dbReference>
<dbReference type="Pfam" id="PF23562">
    <property type="entry name" value="AMP-binding_C_3"/>
    <property type="match status" value="1"/>
</dbReference>
<evidence type="ECO:0000313" key="3">
    <source>
        <dbReference type="EMBL" id="MEM5948492.1"/>
    </source>
</evidence>
<keyword evidence="4" id="KW-1185">Reference proteome</keyword>